<feature type="transmembrane region" description="Helical" evidence="1">
    <location>
        <begin position="36"/>
        <end position="53"/>
    </location>
</feature>
<dbReference type="PIRSF" id="PIRSF033367">
    <property type="entry name" value="UCP033367_VanZ"/>
    <property type="match status" value="1"/>
</dbReference>
<keyword evidence="1" id="KW-0812">Transmembrane</keyword>
<comment type="caution">
    <text evidence="2">The sequence shown here is derived from an EMBL/GenBank/DDBJ whole genome shotgun (WGS) entry which is preliminary data.</text>
</comment>
<evidence type="ECO:0008006" key="4">
    <source>
        <dbReference type="Google" id="ProtNLM"/>
    </source>
</evidence>
<sequence length="121" mass="13067">MIRKLSLLAAWGLLAFITYATFSPLQHRPTISHSTHVEHLGAYLLLGVLFRIAYPRNLLLVCLVVIGGAFLLELLQHFTPDRHARLLDGAAKAAGGAVGIAVAEAAIYLAARTNRIGVSRN</sequence>
<reference evidence="2" key="1">
    <citation type="submission" date="2022-01" db="EMBL/GenBank/DDBJ databases">
        <title>Genome sequnece data of strain Bradyrhizobium sp. nov.</title>
        <authorList>
            <person name="Zhang J."/>
        </authorList>
    </citation>
    <scope>NUCLEOTIDE SEQUENCE</scope>
    <source>
        <strain evidence="2">WYCCWR 13023</strain>
    </source>
</reference>
<dbReference type="AlphaFoldDB" id="A0A9X1RJT8"/>
<evidence type="ECO:0000313" key="3">
    <source>
        <dbReference type="Proteomes" id="UP001139054"/>
    </source>
</evidence>
<organism evidence="2 3">
    <name type="scientific">Bradyrhizobium zhengyangense</name>
    <dbReference type="NCBI Taxonomy" id="2911009"/>
    <lineage>
        <taxon>Bacteria</taxon>
        <taxon>Pseudomonadati</taxon>
        <taxon>Pseudomonadota</taxon>
        <taxon>Alphaproteobacteria</taxon>
        <taxon>Hyphomicrobiales</taxon>
        <taxon>Nitrobacteraceae</taxon>
        <taxon>Bradyrhizobium</taxon>
    </lineage>
</organism>
<proteinExistence type="predicted"/>
<name>A0A9X1RJT8_9BRAD</name>
<evidence type="ECO:0000313" key="2">
    <source>
        <dbReference type="EMBL" id="MCG2632697.1"/>
    </source>
</evidence>
<gene>
    <name evidence="2" type="ORF">L6654_39540</name>
</gene>
<evidence type="ECO:0000256" key="1">
    <source>
        <dbReference type="SAM" id="Phobius"/>
    </source>
</evidence>
<feature type="transmembrane region" description="Helical" evidence="1">
    <location>
        <begin position="58"/>
        <end position="78"/>
    </location>
</feature>
<keyword evidence="1" id="KW-1133">Transmembrane helix</keyword>
<feature type="transmembrane region" description="Helical" evidence="1">
    <location>
        <begin position="90"/>
        <end position="111"/>
    </location>
</feature>
<protein>
    <recommendedName>
        <fullName evidence="4">VanZ family protein</fullName>
    </recommendedName>
</protein>
<dbReference type="InterPro" id="IPR017015">
    <property type="entry name" value="UCP033367_VanZ"/>
</dbReference>
<keyword evidence="1" id="KW-0472">Membrane</keyword>
<dbReference type="RefSeq" id="WP_237892019.1">
    <property type="nucleotide sequence ID" value="NZ_JAKLTY010000047.1"/>
</dbReference>
<accession>A0A9X1RJT8</accession>
<dbReference type="Proteomes" id="UP001139054">
    <property type="component" value="Unassembled WGS sequence"/>
</dbReference>
<dbReference type="EMBL" id="JAKLTY010000047">
    <property type="protein sequence ID" value="MCG2632697.1"/>
    <property type="molecule type" value="Genomic_DNA"/>
</dbReference>